<keyword evidence="5" id="KW-0347">Helicase</keyword>
<evidence type="ECO:0000259" key="10">
    <source>
        <dbReference type="Pfam" id="PF12705"/>
    </source>
</evidence>
<evidence type="ECO:0000259" key="12">
    <source>
        <dbReference type="Pfam" id="PF21445"/>
    </source>
</evidence>
<keyword evidence="4" id="KW-0378">Hydrolase</keyword>
<dbReference type="AlphaFoldDB" id="A0A7V3E6T1"/>
<comment type="caution">
    <text evidence="13">The sequence shown here is derived from an EMBL/GenBank/DDBJ whole genome shotgun (WGS) entry which is preliminary data.</text>
</comment>
<dbReference type="InterPro" id="IPR049035">
    <property type="entry name" value="ADDB_N"/>
</dbReference>
<dbReference type="InterPro" id="IPR011604">
    <property type="entry name" value="PDDEXK-like_dom_sf"/>
</dbReference>
<reference evidence="13" key="1">
    <citation type="journal article" date="2020" name="mSystems">
        <title>Genome- and Community-Level Interaction Insights into Carbon Utilization and Element Cycling Functions of Hydrothermarchaeota in Hydrothermal Sediment.</title>
        <authorList>
            <person name="Zhou Z."/>
            <person name="Liu Y."/>
            <person name="Xu W."/>
            <person name="Pan J."/>
            <person name="Luo Z.H."/>
            <person name="Li M."/>
        </authorList>
    </citation>
    <scope>NUCLEOTIDE SEQUENCE [LARGE SCALE GENOMIC DNA]</scope>
    <source>
        <strain evidence="13">SpSt-479</strain>
    </source>
</reference>
<evidence type="ECO:0000256" key="8">
    <source>
        <dbReference type="ARBA" id="ARBA00023125"/>
    </source>
</evidence>
<evidence type="ECO:0000256" key="3">
    <source>
        <dbReference type="ARBA" id="ARBA00022763"/>
    </source>
</evidence>
<accession>A0A7V3E6T1</accession>
<organism evidence="13">
    <name type="scientific">Ignavibacterium album</name>
    <dbReference type="NCBI Taxonomy" id="591197"/>
    <lineage>
        <taxon>Bacteria</taxon>
        <taxon>Pseudomonadati</taxon>
        <taxon>Ignavibacteriota</taxon>
        <taxon>Ignavibacteria</taxon>
        <taxon>Ignavibacteriales</taxon>
        <taxon>Ignavibacteriaceae</taxon>
        <taxon>Ignavibacterium</taxon>
    </lineage>
</organism>
<dbReference type="GO" id="GO:0003677">
    <property type="term" value="F:DNA binding"/>
    <property type="evidence" value="ECO:0007669"/>
    <property type="project" value="UniProtKB-KW"/>
</dbReference>
<evidence type="ECO:0000313" key="13">
    <source>
        <dbReference type="EMBL" id="HFI90617.1"/>
    </source>
</evidence>
<dbReference type="EMBL" id="DSUJ01000008">
    <property type="protein sequence ID" value="HFI90617.1"/>
    <property type="molecule type" value="Genomic_DNA"/>
</dbReference>
<dbReference type="GO" id="GO:0006310">
    <property type="term" value="P:DNA recombination"/>
    <property type="evidence" value="ECO:0007669"/>
    <property type="project" value="TreeGrafter"/>
</dbReference>
<feature type="domain" description="UvrD-like helicase C-terminal" evidence="11">
    <location>
        <begin position="284"/>
        <end position="627"/>
    </location>
</feature>
<keyword evidence="7" id="KW-0067">ATP-binding</keyword>
<evidence type="ECO:0008006" key="14">
    <source>
        <dbReference type="Google" id="ProtNLM"/>
    </source>
</evidence>
<dbReference type="Gene3D" id="1.10.10.160">
    <property type="match status" value="1"/>
</dbReference>
<dbReference type="GO" id="GO:0004386">
    <property type="term" value="F:helicase activity"/>
    <property type="evidence" value="ECO:0007669"/>
    <property type="project" value="UniProtKB-KW"/>
</dbReference>
<dbReference type="InterPro" id="IPR027417">
    <property type="entry name" value="P-loop_NTPase"/>
</dbReference>
<keyword evidence="2" id="KW-0547">Nucleotide-binding</keyword>
<keyword evidence="6" id="KW-0269">Exonuclease</keyword>
<keyword evidence="9" id="KW-0234">DNA repair</keyword>
<proteinExistence type="predicted"/>
<evidence type="ECO:0000256" key="5">
    <source>
        <dbReference type="ARBA" id="ARBA00022806"/>
    </source>
</evidence>
<keyword evidence="8" id="KW-0238">DNA-binding</keyword>
<dbReference type="GO" id="GO:0005524">
    <property type="term" value="F:ATP binding"/>
    <property type="evidence" value="ECO:0007669"/>
    <property type="project" value="UniProtKB-KW"/>
</dbReference>
<dbReference type="Pfam" id="PF21445">
    <property type="entry name" value="ADDB_N"/>
    <property type="match status" value="1"/>
</dbReference>
<dbReference type="InterPro" id="IPR013986">
    <property type="entry name" value="DExx_box_DNA_helicase_dom_sf"/>
</dbReference>
<keyword evidence="3" id="KW-0227">DNA damage</keyword>
<keyword evidence="1" id="KW-0540">Nuclease</keyword>
<sequence length="1043" mass="121889">MILSKKKLKQIDIDFIINEKIRNRKLNEALIVVPTNRKVRSLKRELISLSPDQATANLHIHTLSTLSLSLFKLTNTNEFFLLDDATAVVLLNKAFNKIKPSYFANYKDEIPAGTLDRIKNVISEYKRNGISPEILFEQANNLSGSEKNKAIDISKIYSEYFKECSENNLFEIGDVYKYLNELPDNNFKIAFNELFNEVNLILINGFDEFSNPEIKLLNRISELREEFYIQFDYYKFNPALFGHLDECFSKLEKKGFKEITDLSESQNIHFHSVIRSGLFSYKREKKETVKEKLYIVNATSPEKEIEFIAKEIKRLLFEENIPPEKICVAFNLISDHSKIIRDVFTEYGLPFNLTDRFSLSESQPIIALINLLEIIENNFFYKNIFRTLSGRWIELDGVDLSNLLLVASNLKIVAGYNNWIESIDNALEELKNPDEDDESNFLPEENYVKAKEDIQAISEILTPFRQKLTVTEFQNELINLIVRLKLIPKAINDHQDYAEKNVRAITSFVQTLTNLFELMKIELGMDTKFSLSFFLRNIKTALQFARYNLREKIDSGILITSINEIRGLKFDYLFIGGMTDGEFPTRYQPEIFFSGSFRKEDYKHILEERYHFYQALCTVRKALYLIFPQADEKKQFTPSTFIKDLKDVIPTVEIDSGEYDLIIASEKELLGSLQKNEITSVEVANNLTIAGYDPIKILREIEVDEQRIKFPFDESPYTGYLSKELNERSSEKLKELSERIYSATQLEEYAKCPFQFFLRRILFLETIEEPTEEIEAFELGSIVHSILYTFYKTIKEQNKKVENCSDGEFAEFVRLIFSIAEKKTENIKFSTPYSFFEYEKIFGINGNKQHSILYKFLEEERKDKQGFNPEFFEIAFGRKFNSAVEVKLNDISFRGKIDRIDVNEDKNLFKVIDYKLGGRKPSKEDLTIAISLQLPLYLYASKILLKAEFDREFYPASAEIYSLKIFREEFGRKIVHNLSGRNFSEEDYIKASEELIKIFEESVPRYIENIRKGIFNLSLLEKREEKVCGYCEFRSVCRIQEVS</sequence>
<dbReference type="Gene3D" id="3.40.50.300">
    <property type="entry name" value="P-loop containing nucleotide triphosphate hydrolases"/>
    <property type="match status" value="3"/>
</dbReference>
<dbReference type="InterPro" id="IPR014017">
    <property type="entry name" value="DNA_helicase_UvrD-like_C"/>
</dbReference>
<dbReference type="Pfam" id="PF13361">
    <property type="entry name" value="UvrD_C"/>
    <property type="match status" value="1"/>
</dbReference>
<evidence type="ECO:0000256" key="1">
    <source>
        <dbReference type="ARBA" id="ARBA00022722"/>
    </source>
</evidence>
<evidence type="ECO:0000256" key="4">
    <source>
        <dbReference type="ARBA" id="ARBA00022801"/>
    </source>
</evidence>
<evidence type="ECO:0000256" key="9">
    <source>
        <dbReference type="ARBA" id="ARBA00023204"/>
    </source>
</evidence>
<dbReference type="GO" id="GO:0006281">
    <property type="term" value="P:DNA repair"/>
    <property type="evidence" value="ECO:0007669"/>
    <property type="project" value="UniProtKB-KW"/>
</dbReference>
<dbReference type="PANTHER" id="PTHR30591">
    <property type="entry name" value="RECBCD ENZYME SUBUNIT RECC"/>
    <property type="match status" value="1"/>
</dbReference>
<feature type="domain" description="PD-(D/E)XK endonuclease-like" evidence="10">
    <location>
        <begin position="742"/>
        <end position="1038"/>
    </location>
</feature>
<dbReference type="PANTHER" id="PTHR30591:SF1">
    <property type="entry name" value="RECBCD ENZYME SUBUNIT RECC"/>
    <property type="match status" value="1"/>
</dbReference>
<dbReference type="Pfam" id="PF12705">
    <property type="entry name" value="PDDEXK_1"/>
    <property type="match status" value="1"/>
</dbReference>
<dbReference type="Gene3D" id="3.90.320.10">
    <property type="match status" value="1"/>
</dbReference>
<dbReference type="GO" id="GO:0004527">
    <property type="term" value="F:exonuclease activity"/>
    <property type="evidence" value="ECO:0007669"/>
    <property type="project" value="UniProtKB-KW"/>
</dbReference>
<evidence type="ECO:0000256" key="6">
    <source>
        <dbReference type="ARBA" id="ARBA00022839"/>
    </source>
</evidence>
<dbReference type="GO" id="GO:0140097">
    <property type="term" value="F:catalytic activity, acting on DNA"/>
    <property type="evidence" value="ECO:0007669"/>
    <property type="project" value="UniProtKB-ARBA"/>
</dbReference>
<evidence type="ECO:0000256" key="7">
    <source>
        <dbReference type="ARBA" id="ARBA00022840"/>
    </source>
</evidence>
<protein>
    <recommendedName>
        <fullName evidence="14">PD-(D/E)XK endonuclease-like domain-containing protein</fullName>
    </recommendedName>
</protein>
<dbReference type="InterPro" id="IPR038726">
    <property type="entry name" value="PDDEXK_AddAB-type"/>
</dbReference>
<name>A0A7V3E6T1_9BACT</name>
<feature type="domain" description="ATP-dependent helicase/deoxyribonuclease subunit B N-terminal" evidence="12">
    <location>
        <begin position="17"/>
        <end position="273"/>
    </location>
</feature>
<evidence type="ECO:0000256" key="2">
    <source>
        <dbReference type="ARBA" id="ARBA00022741"/>
    </source>
</evidence>
<gene>
    <name evidence="13" type="ORF">ENS31_03675</name>
</gene>
<evidence type="ECO:0000259" key="11">
    <source>
        <dbReference type="Pfam" id="PF13361"/>
    </source>
</evidence>
<dbReference type="SUPFAM" id="SSF52540">
    <property type="entry name" value="P-loop containing nucleoside triphosphate hydrolases"/>
    <property type="match status" value="1"/>
</dbReference>